<name>A0ABQ9HVL3_9NEOP</name>
<evidence type="ECO:0000256" key="1">
    <source>
        <dbReference type="SAM" id="MobiDB-lite"/>
    </source>
</evidence>
<dbReference type="Proteomes" id="UP001159363">
    <property type="component" value="Chromosome 3"/>
</dbReference>
<protein>
    <submittedName>
        <fullName evidence="2">Uncharacterized protein</fullName>
    </submittedName>
</protein>
<keyword evidence="3" id="KW-1185">Reference proteome</keyword>
<dbReference type="EMBL" id="JARBHB010000003">
    <property type="protein sequence ID" value="KAJ8888365.1"/>
    <property type="molecule type" value="Genomic_DNA"/>
</dbReference>
<accession>A0ABQ9HVL3</accession>
<gene>
    <name evidence="2" type="ORF">PR048_007855</name>
</gene>
<evidence type="ECO:0000313" key="3">
    <source>
        <dbReference type="Proteomes" id="UP001159363"/>
    </source>
</evidence>
<proteinExistence type="predicted"/>
<organism evidence="2 3">
    <name type="scientific">Dryococelus australis</name>
    <dbReference type="NCBI Taxonomy" id="614101"/>
    <lineage>
        <taxon>Eukaryota</taxon>
        <taxon>Metazoa</taxon>
        <taxon>Ecdysozoa</taxon>
        <taxon>Arthropoda</taxon>
        <taxon>Hexapoda</taxon>
        <taxon>Insecta</taxon>
        <taxon>Pterygota</taxon>
        <taxon>Neoptera</taxon>
        <taxon>Polyneoptera</taxon>
        <taxon>Phasmatodea</taxon>
        <taxon>Verophasmatodea</taxon>
        <taxon>Anareolatae</taxon>
        <taxon>Phasmatidae</taxon>
        <taxon>Eurycanthinae</taxon>
        <taxon>Dryococelus</taxon>
    </lineage>
</organism>
<feature type="region of interest" description="Disordered" evidence="1">
    <location>
        <begin position="330"/>
        <end position="351"/>
    </location>
</feature>
<reference evidence="2 3" key="1">
    <citation type="submission" date="2023-02" db="EMBL/GenBank/DDBJ databases">
        <title>LHISI_Scaffold_Assembly.</title>
        <authorList>
            <person name="Stuart O.P."/>
            <person name="Cleave R."/>
            <person name="Magrath M.J.L."/>
            <person name="Mikheyev A.S."/>
        </authorList>
    </citation>
    <scope>NUCLEOTIDE SEQUENCE [LARGE SCALE GENOMIC DNA]</scope>
    <source>
        <strain evidence="2">Daus_M_001</strain>
        <tissue evidence="2">Leg muscle</tissue>
    </source>
</reference>
<comment type="caution">
    <text evidence="2">The sequence shown here is derived from an EMBL/GenBank/DDBJ whole genome shotgun (WGS) entry which is preliminary data.</text>
</comment>
<evidence type="ECO:0000313" key="2">
    <source>
        <dbReference type="EMBL" id="KAJ8888365.1"/>
    </source>
</evidence>
<sequence length="723" mass="80063">MIYTFKFLFAVQSFSYRLFTGVNNEYERRRRERTAGMINAKGPLATWNHRDCDSRFNGISFVVLKLHYLIIQLHSVIFVDEVAKAFRPRDPGIESRRGVFDSLTSRKDFTPRIEGKRPNSVASPTREAPKHLSGYCRHQWFDYSPRTWARSILGGVAPGFSHFGIVPGGTAGHRVFSGISRFLRPCIATLLQTHLASPSSALKTSMLRAAHISSPTHSPVLTLFVFIYANRSIAGKRCRAQVSRRLNLFPGSIPGSLLAQPGMCISENVIPYSKRNGNGGECERRAGICPDLTFSRLSYSRKTLDRCCNAFTVGQAGACRRGFKRQIRRRAARSFPGSGSRPRDTSTGNKYATLAAGDRPGITDNRFLTRFPPVFLSPIIPSGVPGSQSLGRTGNSLTLQERKSCRSRHGAAKDAFRSPEQAVRGILRQNRRLPMHVITPPLGWGLGGGGDHHFENLGAAVVSDSSASHLGGPGFDARLSRSRVGNRPGRCRWSEGFFFFRGSPVSRRPFHIPALLYTSSRFTLVGSQDLDARVAPPRNDRGKGNVCAFRPGSRLRATLLRASRRRELHQPLRKVPTPITPSTSQRSGTAVSKQRAETRQHEAWHVVLPRPSSLQGRSSMEYRQLSKTTCRHYFGDLEFRPGIFACEIITAASSSRFVARSPTKRLGANSCFHLTGHPVMALKAATGDLRPWRVVQAASTRETPDDTKLAHGMKMTAGKTPEM</sequence>